<feature type="domain" description="Polyprotein allergen nematode" evidence="1">
    <location>
        <begin position="3"/>
        <end position="70"/>
    </location>
</feature>
<name>A0A914DWC5_9BILA</name>
<dbReference type="InterPro" id="IPR038289">
    <property type="entry name" value="DVA-1_sf"/>
</dbReference>
<reference evidence="3" key="1">
    <citation type="submission" date="2022-11" db="UniProtKB">
        <authorList>
            <consortium name="WormBaseParasite"/>
        </authorList>
    </citation>
    <scope>IDENTIFICATION</scope>
</reference>
<protein>
    <submittedName>
        <fullName evidence="3">Polyprotein allergen nematode domain-containing protein</fullName>
    </submittedName>
</protein>
<dbReference type="Gene3D" id="1.10.533.30">
    <property type="entry name" value="Nematode polyprotein allergen ABA-1"/>
    <property type="match status" value="1"/>
</dbReference>
<dbReference type="Proteomes" id="UP000887540">
    <property type="component" value="Unplaced"/>
</dbReference>
<proteinExistence type="predicted"/>
<sequence>MANELIQDGCRAVIKEMIGDEKFEELKKLRESGTSKEMIKKKIMEFLDSLTDKDKKQKAIKYAPICQNIFDLDA</sequence>
<dbReference type="Pfam" id="PF16469">
    <property type="entry name" value="NPA"/>
    <property type="match status" value="1"/>
</dbReference>
<accession>A0A914DWC5</accession>
<evidence type="ECO:0000313" key="3">
    <source>
        <dbReference type="WBParaSite" id="ACRNAN_scaffold424.g31141.t1"/>
    </source>
</evidence>
<evidence type="ECO:0000259" key="1">
    <source>
        <dbReference type="Pfam" id="PF16469"/>
    </source>
</evidence>
<dbReference type="WBParaSite" id="ACRNAN_scaffold424.g31141.t1">
    <property type="protein sequence ID" value="ACRNAN_scaffold424.g31141.t1"/>
    <property type="gene ID" value="ACRNAN_scaffold424.g31141"/>
</dbReference>
<keyword evidence="2" id="KW-1185">Reference proteome</keyword>
<organism evidence="2 3">
    <name type="scientific">Acrobeloides nanus</name>
    <dbReference type="NCBI Taxonomy" id="290746"/>
    <lineage>
        <taxon>Eukaryota</taxon>
        <taxon>Metazoa</taxon>
        <taxon>Ecdysozoa</taxon>
        <taxon>Nematoda</taxon>
        <taxon>Chromadorea</taxon>
        <taxon>Rhabditida</taxon>
        <taxon>Tylenchina</taxon>
        <taxon>Cephalobomorpha</taxon>
        <taxon>Cephaloboidea</taxon>
        <taxon>Cephalobidae</taxon>
        <taxon>Acrobeloides</taxon>
    </lineage>
</organism>
<dbReference type="InterPro" id="IPR032487">
    <property type="entry name" value="ABA-1_nematode"/>
</dbReference>
<evidence type="ECO:0000313" key="2">
    <source>
        <dbReference type="Proteomes" id="UP000887540"/>
    </source>
</evidence>
<dbReference type="AlphaFoldDB" id="A0A914DWC5"/>